<feature type="region of interest" description="Disordered" evidence="1">
    <location>
        <begin position="278"/>
        <end position="298"/>
    </location>
</feature>
<comment type="caution">
    <text evidence="2">The sequence shown here is derived from an EMBL/GenBank/DDBJ whole genome shotgun (WGS) entry which is preliminary data.</text>
</comment>
<evidence type="ECO:0000313" key="3">
    <source>
        <dbReference type="Proteomes" id="UP000765509"/>
    </source>
</evidence>
<dbReference type="EMBL" id="AVOT02030661">
    <property type="protein sequence ID" value="MBW0523919.1"/>
    <property type="molecule type" value="Genomic_DNA"/>
</dbReference>
<evidence type="ECO:0000256" key="1">
    <source>
        <dbReference type="SAM" id="MobiDB-lite"/>
    </source>
</evidence>
<feature type="compositionally biased region" description="Polar residues" evidence="1">
    <location>
        <begin position="279"/>
        <end position="289"/>
    </location>
</feature>
<keyword evidence="3" id="KW-1185">Reference proteome</keyword>
<sequence>MPEIPIDIKDSSSDEEVIKAKMTKLTRTNWLQRSCQFENYLVSKGIDDLFDPPSEDVKRTIKFKKRNGAALTLLWSSVSTKLKGVLLNNKSSFYNCWVGLGNCCGKKSVVVICETLQKLVNLKYEPGSSLEKHVNDFHKIHATYLSISANSSISMNLLSSMAAVFFLQRLDNDSELSGLCQTPYDTKPFELSTIRDRVLIEHTCRTSSHYQALLFDKNKQPESSKSKGKKSDGSCKKPGFKDKKKGKNNNQGTLKNPTQEQDTNKRIERIEKMLEKIQVNGQSTSVNEASESRELIRPSGSESDAFVFEEVNAMIGHDLQNLIYLDSGAGRTVVNGLKLLDNPTPVNKHINTFSNPAKVTHQGTLLFESIKLYPVYYVPNGPVNLLSVSQLCNHGMKLISKKDLFLIKYNN</sequence>
<feature type="compositionally biased region" description="Basic and acidic residues" evidence="1">
    <location>
        <begin position="216"/>
        <end position="241"/>
    </location>
</feature>
<dbReference type="Proteomes" id="UP000765509">
    <property type="component" value="Unassembled WGS sequence"/>
</dbReference>
<gene>
    <name evidence="2" type="ORF">O181_063634</name>
</gene>
<protein>
    <submittedName>
        <fullName evidence="2">Uncharacterized protein</fullName>
    </submittedName>
</protein>
<accession>A0A9Q3EMI1</accession>
<dbReference type="AlphaFoldDB" id="A0A9Q3EMI1"/>
<organism evidence="2 3">
    <name type="scientific">Austropuccinia psidii MF-1</name>
    <dbReference type="NCBI Taxonomy" id="1389203"/>
    <lineage>
        <taxon>Eukaryota</taxon>
        <taxon>Fungi</taxon>
        <taxon>Dikarya</taxon>
        <taxon>Basidiomycota</taxon>
        <taxon>Pucciniomycotina</taxon>
        <taxon>Pucciniomycetes</taxon>
        <taxon>Pucciniales</taxon>
        <taxon>Sphaerophragmiaceae</taxon>
        <taxon>Austropuccinia</taxon>
    </lineage>
</organism>
<proteinExistence type="predicted"/>
<evidence type="ECO:0000313" key="2">
    <source>
        <dbReference type="EMBL" id="MBW0523919.1"/>
    </source>
</evidence>
<feature type="region of interest" description="Disordered" evidence="1">
    <location>
        <begin position="215"/>
        <end position="264"/>
    </location>
</feature>
<reference evidence="2" key="1">
    <citation type="submission" date="2021-03" db="EMBL/GenBank/DDBJ databases">
        <title>Draft genome sequence of rust myrtle Austropuccinia psidii MF-1, a brazilian biotype.</title>
        <authorList>
            <person name="Quecine M.C."/>
            <person name="Pachon D.M.R."/>
            <person name="Bonatelli M.L."/>
            <person name="Correr F.H."/>
            <person name="Franceschini L.M."/>
            <person name="Leite T.F."/>
            <person name="Margarido G.R.A."/>
            <person name="Almeida C.A."/>
            <person name="Ferrarezi J.A."/>
            <person name="Labate C.A."/>
        </authorList>
    </citation>
    <scope>NUCLEOTIDE SEQUENCE</scope>
    <source>
        <strain evidence="2">MF-1</strain>
    </source>
</reference>
<dbReference type="OrthoDB" id="2516191at2759"/>
<name>A0A9Q3EMI1_9BASI</name>